<keyword evidence="1" id="KW-1133">Transmembrane helix</keyword>
<evidence type="ECO:0000313" key="2">
    <source>
        <dbReference type="EMBL" id="MEQ2294016.1"/>
    </source>
</evidence>
<organism evidence="2 3">
    <name type="scientific">Ameca splendens</name>
    <dbReference type="NCBI Taxonomy" id="208324"/>
    <lineage>
        <taxon>Eukaryota</taxon>
        <taxon>Metazoa</taxon>
        <taxon>Chordata</taxon>
        <taxon>Craniata</taxon>
        <taxon>Vertebrata</taxon>
        <taxon>Euteleostomi</taxon>
        <taxon>Actinopterygii</taxon>
        <taxon>Neopterygii</taxon>
        <taxon>Teleostei</taxon>
        <taxon>Neoteleostei</taxon>
        <taxon>Acanthomorphata</taxon>
        <taxon>Ovalentaria</taxon>
        <taxon>Atherinomorphae</taxon>
        <taxon>Cyprinodontiformes</taxon>
        <taxon>Goodeidae</taxon>
        <taxon>Ameca</taxon>
    </lineage>
</organism>
<dbReference type="Proteomes" id="UP001469553">
    <property type="component" value="Unassembled WGS sequence"/>
</dbReference>
<keyword evidence="3" id="KW-1185">Reference proteome</keyword>
<sequence>MKQSLLVCCQSAVDSQIFIRRSEWRWTDIFDLMLPSWFMNSGSQRVLSSLIIICSTIFSLIHLIGSSVASDSFFGSSSKCPEEETRLHQKLVSVRQETDVR</sequence>
<reference evidence="2 3" key="1">
    <citation type="submission" date="2021-06" db="EMBL/GenBank/DDBJ databases">
        <authorList>
            <person name="Palmer J.M."/>
        </authorList>
    </citation>
    <scope>NUCLEOTIDE SEQUENCE [LARGE SCALE GENOMIC DNA]</scope>
    <source>
        <strain evidence="2 3">AS_MEX2019</strain>
        <tissue evidence="2">Muscle</tissue>
    </source>
</reference>
<proteinExistence type="predicted"/>
<feature type="transmembrane region" description="Helical" evidence="1">
    <location>
        <begin position="46"/>
        <end position="69"/>
    </location>
</feature>
<accession>A0ABV0YKL2</accession>
<keyword evidence="1" id="KW-0812">Transmembrane</keyword>
<evidence type="ECO:0000256" key="1">
    <source>
        <dbReference type="SAM" id="Phobius"/>
    </source>
</evidence>
<dbReference type="EMBL" id="JAHRIP010036648">
    <property type="protein sequence ID" value="MEQ2294016.1"/>
    <property type="molecule type" value="Genomic_DNA"/>
</dbReference>
<name>A0ABV0YKL2_9TELE</name>
<gene>
    <name evidence="2" type="ORF">AMECASPLE_039522</name>
</gene>
<keyword evidence="1" id="KW-0472">Membrane</keyword>
<comment type="caution">
    <text evidence="2">The sequence shown here is derived from an EMBL/GenBank/DDBJ whole genome shotgun (WGS) entry which is preliminary data.</text>
</comment>
<protein>
    <submittedName>
        <fullName evidence="2">Uncharacterized protein</fullName>
    </submittedName>
</protein>
<evidence type="ECO:0000313" key="3">
    <source>
        <dbReference type="Proteomes" id="UP001469553"/>
    </source>
</evidence>